<feature type="binding site" evidence="7">
    <location>
        <position position="242"/>
    </location>
    <ligand>
        <name>ATP</name>
        <dbReference type="ChEBI" id="CHEBI:30616"/>
    </ligand>
</feature>
<dbReference type="Gene3D" id="1.10.510.10">
    <property type="entry name" value="Transferase(Phosphotransferase) domain 1"/>
    <property type="match status" value="1"/>
</dbReference>
<evidence type="ECO:0000256" key="6">
    <source>
        <dbReference type="ARBA" id="ARBA00037966"/>
    </source>
</evidence>
<evidence type="ECO:0000256" key="4">
    <source>
        <dbReference type="ARBA" id="ARBA00022777"/>
    </source>
</evidence>
<dbReference type="InterPro" id="IPR011009">
    <property type="entry name" value="Kinase-like_dom_sf"/>
</dbReference>
<dbReference type="Proteomes" id="UP000807504">
    <property type="component" value="Unassembled WGS sequence"/>
</dbReference>
<feature type="region of interest" description="Disordered" evidence="8">
    <location>
        <begin position="115"/>
        <end position="142"/>
    </location>
</feature>
<dbReference type="InterPro" id="IPR008271">
    <property type="entry name" value="Ser/Thr_kinase_AS"/>
</dbReference>
<dbReference type="PROSITE" id="PS50011">
    <property type="entry name" value="PROTEIN_KINASE_DOM"/>
    <property type="match status" value="1"/>
</dbReference>
<dbReference type="PANTHER" id="PTHR45646">
    <property type="entry name" value="SERINE/THREONINE-PROTEIN KINASE DOA-RELATED"/>
    <property type="match status" value="1"/>
</dbReference>
<keyword evidence="11" id="KW-1185">Reference proteome</keyword>
<evidence type="ECO:0000256" key="5">
    <source>
        <dbReference type="ARBA" id="ARBA00022840"/>
    </source>
</evidence>
<dbReference type="InterPro" id="IPR017441">
    <property type="entry name" value="Protein_kinase_ATP_BS"/>
</dbReference>
<evidence type="ECO:0000256" key="8">
    <source>
        <dbReference type="SAM" id="MobiDB-lite"/>
    </source>
</evidence>
<evidence type="ECO:0000256" key="7">
    <source>
        <dbReference type="PROSITE-ProRule" id="PRU10141"/>
    </source>
</evidence>
<dbReference type="GO" id="GO:0005634">
    <property type="term" value="C:nucleus"/>
    <property type="evidence" value="ECO:0007669"/>
    <property type="project" value="TreeGrafter"/>
</dbReference>
<feature type="compositionally biased region" description="Low complexity" evidence="8">
    <location>
        <begin position="115"/>
        <end position="126"/>
    </location>
</feature>
<dbReference type="EMBL" id="JABXBU010000030">
    <property type="protein sequence ID" value="KAF8784575.1"/>
    <property type="molecule type" value="Genomic_DNA"/>
</dbReference>
<gene>
    <name evidence="10" type="ORF">HNY73_010236</name>
</gene>
<dbReference type="GO" id="GO:0004674">
    <property type="term" value="F:protein serine/threonine kinase activity"/>
    <property type="evidence" value="ECO:0007669"/>
    <property type="project" value="UniProtKB-KW"/>
</dbReference>
<feature type="domain" description="Protein kinase" evidence="9">
    <location>
        <begin position="213"/>
        <end position="519"/>
    </location>
</feature>
<dbReference type="GO" id="GO:0005524">
    <property type="term" value="F:ATP binding"/>
    <property type="evidence" value="ECO:0007669"/>
    <property type="project" value="UniProtKB-UniRule"/>
</dbReference>
<evidence type="ECO:0000313" key="10">
    <source>
        <dbReference type="EMBL" id="KAF8784575.1"/>
    </source>
</evidence>
<protein>
    <submittedName>
        <fullName evidence="10">Serine/threonine-protein kinase Doa like protein</fullName>
    </submittedName>
</protein>
<organism evidence="10 11">
    <name type="scientific">Argiope bruennichi</name>
    <name type="common">Wasp spider</name>
    <name type="synonym">Aranea bruennichi</name>
    <dbReference type="NCBI Taxonomy" id="94029"/>
    <lineage>
        <taxon>Eukaryota</taxon>
        <taxon>Metazoa</taxon>
        <taxon>Ecdysozoa</taxon>
        <taxon>Arthropoda</taxon>
        <taxon>Chelicerata</taxon>
        <taxon>Arachnida</taxon>
        <taxon>Araneae</taxon>
        <taxon>Araneomorphae</taxon>
        <taxon>Entelegynae</taxon>
        <taxon>Araneoidea</taxon>
        <taxon>Araneidae</taxon>
        <taxon>Argiope</taxon>
    </lineage>
</organism>
<comment type="caution">
    <text evidence="10">The sequence shown here is derived from an EMBL/GenBank/DDBJ whole genome shotgun (WGS) entry which is preliminary data.</text>
</comment>
<evidence type="ECO:0000256" key="2">
    <source>
        <dbReference type="ARBA" id="ARBA00022679"/>
    </source>
</evidence>
<sequence>MSSDPDNLAGPSKESRNFSVKKSHIRFEPTFCSKRTAMKARKISRVNVPFSNVIRFDNMPSHHDPHLGSSVEIRAPSVKKAHILFDKTFSANRAAAKGISGFNIPFPNIIIPENASSDSDSLAGSSEESRTPSVNEPHNRFESAFCSKRTAAKGRRIPRFNRFPTLSDKLQETMAEAIQIQVRQMQMESEDQVYTDDDDGHLNLGIGDNVENYTMVGHIGKGTFGRVIKARSLDTRQIVALKIVRNSLECIENAKNEVTILKSLNEKDPEGKYLWVQMVDFFEFQDHVCIAFEKLGESLYSFMKINKHRPYQLSQVRHIIYQICYSVKALHDNMIMHTDLKPENICFQSSDFTYGVRATRQQTYRKPLSTNIRLIDFGSAIHFTESRDMMIQTRYYRAPEVIFGLPWDQAVDVWSIGCILFELYTGDCLFAVHDNAEHFIMMHDVLGAFPHLFSSTDFAKRHEFLLYLGRRKKGRKPLKRYMHMSSKEHQELFDLMEKLLKYDPKERIRLTDALQHPFFDLLPDHLKLE</sequence>
<evidence type="ECO:0000256" key="1">
    <source>
        <dbReference type="ARBA" id="ARBA00022527"/>
    </source>
</evidence>
<dbReference type="AlphaFoldDB" id="A0A8T0F2M2"/>
<evidence type="ECO:0000259" key="9">
    <source>
        <dbReference type="PROSITE" id="PS50011"/>
    </source>
</evidence>
<dbReference type="SUPFAM" id="SSF56112">
    <property type="entry name" value="Protein kinase-like (PK-like)"/>
    <property type="match status" value="1"/>
</dbReference>
<dbReference type="PROSITE" id="PS00108">
    <property type="entry name" value="PROTEIN_KINASE_ST"/>
    <property type="match status" value="1"/>
</dbReference>
<dbReference type="SMART" id="SM00220">
    <property type="entry name" value="S_TKc"/>
    <property type="match status" value="1"/>
</dbReference>
<evidence type="ECO:0000313" key="11">
    <source>
        <dbReference type="Proteomes" id="UP000807504"/>
    </source>
</evidence>
<dbReference type="Gene3D" id="3.30.200.20">
    <property type="entry name" value="Phosphorylase Kinase, domain 1"/>
    <property type="match status" value="1"/>
</dbReference>
<keyword evidence="5 7" id="KW-0067">ATP-binding</keyword>
<reference evidence="10" key="2">
    <citation type="submission" date="2020-06" db="EMBL/GenBank/DDBJ databases">
        <authorList>
            <person name="Sheffer M."/>
        </authorList>
    </citation>
    <scope>NUCLEOTIDE SEQUENCE</scope>
</reference>
<reference evidence="10" key="1">
    <citation type="journal article" date="2020" name="bioRxiv">
        <title>Chromosome-level reference genome of the European wasp spider Argiope bruennichi: a resource for studies on range expansion and evolutionary adaptation.</title>
        <authorList>
            <person name="Sheffer M.M."/>
            <person name="Hoppe A."/>
            <person name="Krehenwinkel H."/>
            <person name="Uhl G."/>
            <person name="Kuss A.W."/>
            <person name="Jensen L."/>
            <person name="Jensen C."/>
            <person name="Gillespie R.G."/>
            <person name="Hoff K.J."/>
            <person name="Prost S."/>
        </authorList>
    </citation>
    <scope>NUCLEOTIDE SEQUENCE</scope>
</reference>
<keyword evidence="4 10" id="KW-0418">Kinase</keyword>
<keyword evidence="3 7" id="KW-0547">Nucleotide-binding</keyword>
<name>A0A8T0F2M2_ARGBR</name>
<comment type="similarity">
    <text evidence="6">Belongs to the protein kinase superfamily. CMGC Ser/Thr protein kinase family. Lammer subfamily.</text>
</comment>
<dbReference type="Pfam" id="PF00069">
    <property type="entry name" value="Pkinase"/>
    <property type="match status" value="1"/>
</dbReference>
<evidence type="ECO:0000256" key="3">
    <source>
        <dbReference type="ARBA" id="ARBA00022741"/>
    </source>
</evidence>
<dbReference type="GO" id="GO:0043484">
    <property type="term" value="P:regulation of RNA splicing"/>
    <property type="evidence" value="ECO:0007669"/>
    <property type="project" value="TreeGrafter"/>
</dbReference>
<dbReference type="PROSITE" id="PS00107">
    <property type="entry name" value="PROTEIN_KINASE_ATP"/>
    <property type="match status" value="1"/>
</dbReference>
<keyword evidence="2" id="KW-0808">Transferase</keyword>
<dbReference type="InterPro" id="IPR000719">
    <property type="entry name" value="Prot_kinase_dom"/>
</dbReference>
<keyword evidence="1" id="KW-0723">Serine/threonine-protein kinase</keyword>
<proteinExistence type="inferred from homology"/>
<dbReference type="InterPro" id="IPR051175">
    <property type="entry name" value="CLK_kinases"/>
</dbReference>
<dbReference type="PANTHER" id="PTHR45646:SF11">
    <property type="entry name" value="SERINE_THREONINE-PROTEIN KINASE DOA"/>
    <property type="match status" value="1"/>
</dbReference>
<accession>A0A8T0F2M2</accession>